<protein>
    <submittedName>
        <fullName evidence="1">Uncharacterized protein</fullName>
    </submittedName>
</protein>
<keyword evidence="2" id="KW-1185">Reference proteome</keyword>
<comment type="caution">
    <text evidence="1">The sequence shown here is derived from an EMBL/GenBank/DDBJ whole genome shotgun (WGS) entry which is preliminary data.</text>
</comment>
<sequence>MDTEALKIIRALVRRAAIEITNTIKIELERENESNNLIEELLAKLFDKEKQLENFDKEITILTKIDDLVKEVEKQQKYRDNIVTCKVHTNKILNKKETESRNDPNASSRSEQYSSFKLPQLQIPHFDGNILKFSDFYSRFETAILTITQI</sequence>
<gene>
    <name evidence="1" type="primary">AVEN_195979_1</name>
    <name evidence="1" type="ORF">TNCT_625891</name>
</gene>
<evidence type="ECO:0000313" key="1">
    <source>
        <dbReference type="EMBL" id="GFQ81513.1"/>
    </source>
</evidence>
<organism evidence="1 2">
    <name type="scientific">Trichonephila clavata</name>
    <name type="common">Joro spider</name>
    <name type="synonym">Nephila clavata</name>
    <dbReference type="NCBI Taxonomy" id="2740835"/>
    <lineage>
        <taxon>Eukaryota</taxon>
        <taxon>Metazoa</taxon>
        <taxon>Ecdysozoa</taxon>
        <taxon>Arthropoda</taxon>
        <taxon>Chelicerata</taxon>
        <taxon>Arachnida</taxon>
        <taxon>Araneae</taxon>
        <taxon>Araneomorphae</taxon>
        <taxon>Entelegynae</taxon>
        <taxon>Araneoidea</taxon>
        <taxon>Nephilidae</taxon>
        <taxon>Trichonephila</taxon>
    </lineage>
</organism>
<reference evidence="1" key="1">
    <citation type="submission" date="2020-07" db="EMBL/GenBank/DDBJ databases">
        <title>Multicomponent nature underlies the extraordinary mechanical properties of spider dragline silk.</title>
        <authorList>
            <person name="Kono N."/>
            <person name="Nakamura H."/>
            <person name="Mori M."/>
            <person name="Yoshida Y."/>
            <person name="Ohtoshi R."/>
            <person name="Malay A.D."/>
            <person name="Moran D.A.P."/>
            <person name="Tomita M."/>
            <person name="Numata K."/>
            <person name="Arakawa K."/>
        </authorList>
    </citation>
    <scope>NUCLEOTIDE SEQUENCE</scope>
</reference>
<dbReference type="AlphaFoldDB" id="A0A8X6KT76"/>
<dbReference type="Proteomes" id="UP000887116">
    <property type="component" value="Unassembled WGS sequence"/>
</dbReference>
<dbReference type="EMBL" id="BMAO01022376">
    <property type="protein sequence ID" value="GFQ81513.1"/>
    <property type="molecule type" value="Genomic_DNA"/>
</dbReference>
<evidence type="ECO:0000313" key="2">
    <source>
        <dbReference type="Proteomes" id="UP000887116"/>
    </source>
</evidence>
<proteinExistence type="predicted"/>
<name>A0A8X6KT76_TRICU</name>
<accession>A0A8X6KT76</accession>